<reference evidence="2" key="2">
    <citation type="submission" date="2022-09" db="EMBL/GenBank/DDBJ databases">
        <title>Aerococcus urinae taxonomy study.</title>
        <authorList>
            <person name="Christensen J."/>
            <person name="Senneby E."/>
        </authorList>
    </citation>
    <scope>NUCLEOTIDE SEQUENCE</scope>
    <source>
        <strain evidence="2">LUND-41-B12</strain>
    </source>
</reference>
<sequence>MLIFLGFLVALGLIGSSYYFYKREGRGFYLLFVLIGFLLLAAMVVLSAYYFLG</sequence>
<feature type="transmembrane region" description="Helical" evidence="1">
    <location>
        <begin position="27"/>
        <end position="52"/>
    </location>
</feature>
<organism evidence="2 5">
    <name type="scientific">Aerococcus mictus</name>
    <dbReference type="NCBI Taxonomy" id="2976810"/>
    <lineage>
        <taxon>Bacteria</taxon>
        <taxon>Bacillati</taxon>
        <taxon>Bacillota</taxon>
        <taxon>Bacilli</taxon>
        <taxon>Lactobacillales</taxon>
        <taxon>Aerococcaceae</taxon>
        <taxon>Aerococcus</taxon>
    </lineage>
</organism>
<dbReference type="EMBL" id="CP145132">
    <property type="protein sequence ID" value="WWC54287.1"/>
    <property type="molecule type" value="Genomic_DNA"/>
</dbReference>
<protein>
    <submittedName>
        <fullName evidence="2">Uncharacterized protein</fullName>
    </submittedName>
</protein>
<evidence type="ECO:0000313" key="2">
    <source>
        <dbReference type="EMBL" id="MCY3088100.1"/>
    </source>
</evidence>
<keyword evidence="4" id="KW-1185">Reference proteome</keyword>
<dbReference type="RefSeq" id="WP_013668826.1">
    <property type="nucleotide sequence ID" value="NZ_CAJHLG010000006.1"/>
</dbReference>
<evidence type="ECO:0000313" key="5">
    <source>
        <dbReference type="Proteomes" id="UP001069047"/>
    </source>
</evidence>
<reference evidence="3" key="3">
    <citation type="submission" date="2024-02" db="EMBL/GenBank/DDBJ databases">
        <authorList>
            <person name="Choi B."/>
        </authorList>
    </citation>
    <scope>NUCLEOTIDE SEQUENCE</scope>
    <source>
        <strain evidence="3">UMB1016</strain>
    </source>
</reference>
<dbReference type="EMBL" id="JAOTMY010000005">
    <property type="protein sequence ID" value="MCY3088100.1"/>
    <property type="molecule type" value="Genomic_DNA"/>
</dbReference>
<dbReference type="Proteomes" id="UP000250354">
    <property type="component" value="Chromosome"/>
</dbReference>
<keyword evidence="1" id="KW-0812">Transmembrane</keyword>
<dbReference type="Proteomes" id="UP001069047">
    <property type="component" value="Unassembled WGS sequence"/>
</dbReference>
<evidence type="ECO:0000256" key="1">
    <source>
        <dbReference type="SAM" id="Phobius"/>
    </source>
</evidence>
<dbReference type="AlphaFoldDB" id="A0A9Q4DF66"/>
<keyword evidence="1" id="KW-1133">Transmembrane helix</keyword>
<evidence type="ECO:0000313" key="4">
    <source>
        <dbReference type="Proteomes" id="UP000250354"/>
    </source>
</evidence>
<accession>A0A9Q4DF66</accession>
<proteinExistence type="predicted"/>
<name>A0A9Q4DF66_9LACT</name>
<dbReference type="GeneID" id="86858969"/>
<keyword evidence="1" id="KW-0472">Membrane</keyword>
<reference evidence="3 4" key="1">
    <citation type="journal article" date="2020" name="J. Bacteriol.">
        <title>Aerococcus urinae Isolated from Women with Lower Urinary Tract Symptoms: In Vitro Aggregation and Genome Analysis.</title>
        <authorList>
            <person name="Hilt E.E."/>
            <person name="Putonti C."/>
            <person name="Thomas-White K."/>
            <person name="Lewis A.L."/>
            <person name="Visick K.L."/>
            <person name="Gilbert N.M."/>
            <person name="Wolfe A.J."/>
        </authorList>
    </citation>
    <scope>NUCLEOTIDE SEQUENCE [LARGE SCALE GENOMIC DNA]</scope>
    <source>
        <strain evidence="3 4">UMB1016</strain>
    </source>
</reference>
<gene>
    <name evidence="3" type="ORF">DBT44_0007795</name>
    <name evidence="2" type="ORF">ODY61_08260</name>
</gene>
<evidence type="ECO:0000313" key="3">
    <source>
        <dbReference type="EMBL" id="WWC54287.1"/>
    </source>
</evidence>